<comment type="caution">
    <text evidence="1">The sequence shown here is derived from an EMBL/GenBank/DDBJ whole genome shotgun (WGS) entry which is preliminary data.</text>
</comment>
<dbReference type="InterPro" id="IPR039498">
    <property type="entry name" value="NTP_transf_5"/>
</dbReference>
<accession>A0A948TKZ7</accession>
<reference evidence="1" key="2">
    <citation type="submission" date="2021-04" db="EMBL/GenBank/DDBJ databases">
        <authorList>
            <person name="Gilroy R."/>
        </authorList>
    </citation>
    <scope>NUCLEOTIDE SEQUENCE</scope>
    <source>
        <strain evidence="1">8470</strain>
    </source>
</reference>
<organism evidence="1 2">
    <name type="scientific">Candidatus Phocaeicola excrementipullorum</name>
    <dbReference type="NCBI Taxonomy" id="2838731"/>
    <lineage>
        <taxon>Bacteria</taxon>
        <taxon>Pseudomonadati</taxon>
        <taxon>Bacteroidota</taxon>
        <taxon>Bacteroidia</taxon>
        <taxon>Bacteroidales</taxon>
        <taxon>Bacteroidaceae</taxon>
        <taxon>Phocaeicola</taxon>
    </lineage>
</organism>
<sequence>MNHSNTIEQFFALIRSGLWGGKAASSPFDGGADWEALLRLASMQSLTGIFADGAGTLPRELMPPAETARRLFVTVESIRRANRRLDAVLAELEAGLRREGIEGILLKGQGVARAYLHPELRMCGDIDLYPGKGDAYLRCCEIVRSLGESEGREDESEKHFHFNRRGCSIEIHSHVMLAADPFVNRRLQRWTDEMLDDPSKLRHVEINGVEVNLPPVDFDAVFILQHIANHLLKGGIGLRQLCDWSRYLHVHAAEIDRARLGNNLRTLRLMNCWQLFGWLAVNRLGLPEAEMPFYSPRHEKRALRCLRIILRKGNFGQYDKAARRNLDINFILRKMQTCLIVIGQHAELLRVIPAEVLRHLPWYLLDGIKRLFTGK</sequence>
<dbReference type="EMBL" id="JAHLFJ010000015">
    <property type="protein sequence ID" value="MBU3855232.1"/>
    <property type="molecule type" value="Genomic_DNA"/>
</dbReference>
<dbReference type="AlphaFoldDB" id="A0A948TKZ7"/>
<name>A0A948TKZ7_9BACT</name>
<gene>
    <name evidence="1" type="ORF">H9928_01490</name>
</gene>
<evidence type="ECO:0000313" key="2">
    <source>
        <dbReference type="Proteomes" id="UP000784286"/>
    </source>
</evidence>
<reference evidence="1" key="1">
    <citation type="journal article" date="2021" name="PeerJ">
        <title>Extensive microbial diversity within the chicken gut microbiome revealed by metagenomics and culture.</title>
        <authorList>
            <person name="Gilroy R."/>
            <person name="Ravi A."/>
            <person name="Getino M."/>
            <person name="Pursley I."/>
            <person name="Horton D.L."/>
            <person name="Alikhan N.F."/>
            <person name="Baker D."/>
            <person name="Gharbi K."/>
            <person name="Hall N."/>
            <person name="Watson M."/>
            <person name="Adriaenssens E.M."/>
            <person name="Foster-Nyarko E."/>
            <person name="Jarju S."/>
            <person name="Secka A."/>
            <person name="Antonio M."/>
            <person name="Oren A."/>
            <person name="Chaudhuri R.R."/>
            <person name="La Ragione R."/>
            <person name="Hildebrand F."/>
            <person name="Pallen M.J."/>
        </authorList>
    </citation>
    <scope>NUCLEOTIDE SEQUENCE</scope>
    <source>
        <strain evidence="1">8470</strain>
    </source>
</reference>
<dbReference type="Proteomes" id="UP000784286">
    <property type="component" value="Unassembled WGS sequence"/>
</dbReference>
<protein>
    <submittedName>
        <fullName evidence="1">Nucleotidyltransferase family protein</fullName>
    </submittedName>
</protein>
<proteinExistence type="predicted"/>
<evidence type="ECO:0000313" key="1">
    <source>
        <dbReference type="EMBL" id="MBU3855232.1"/>
    </source>
</evidence>
<dbReference type="Pfam" id="PF14907">
    <property type="entry name" value="NTP_transf_5"/>
    <property type="match status" value="1"/>
</dbReference>